<evidence type="ECO:0000313" key="2">
    <source>
        <dbReference type="Proteomes" id="UP000290289"/>
    </source>
</evidence>
<accession>A0A498KA14</accession>
<comment type="caution">
    <text evidence="1">The sequence shown here is derived from an EMBL/GenBank/DDBJ whole genome shotgun (WGS) entry which is preliminary data.</text>
</comment>
<dbReference type="Proteomes" id="UP000290289">
    <property type="component" value="Chromosome 3"/>
</dbReference>
<evidence type="ECO:0000313" key="1">
    <source>
        <dbReference type="EMBL" id="RXI04147.1"/>
    </source>
</evidence>
<dbReference type="EMBL" id="RDQH01000329">
    <property type="protein sequence ID" value="RXI04147.1"/>
    <property type="molecule type" value="Genomic_DNA"/>
</dbReference>
<gene>
    <name evidence="1" type="ORF">DVH24_038421</name>
</gene>
<organism evidence="1 2">
    <name type="scientific">Malus domestica</name>
    <name type="common">Apple</name>
    <name type="synonym">Pyrus malus</name>
    <dbReference type="NCBI Taxonomy" id="3750"/>
    <lineage>
        <taxon>Eukaryota</taxon>
        <taxon>Viridiplantae</taxon>
        <taxon>Streptophyta</taxon>
        <taxon>Embryophyta</taxon>
        <taxon>Tracheophyta</taxon>
        <taxon>Spermatophyta</taxon>
        <taxon>Magnoliopsida</taxon>
        <taxon>eudicotyledons</taxon>
        <taxon>Gunneridae</taxon>
        <taxon>Pentapetalae</taxon>
        <taxon>rosids</taxon>
        <taxon>fabids</taxon>
        <taxon>Rosales</taxon>
        <taxon>Rosaceae</taxon>
        <taxon>Amygdaloideae</taxon>
        <taxon>Maleae</taxon>
        <taxon>Malus</taxon>
    </lineage>
</organism>
<proteinExistence type="predicted"/>
<dbReference type="AlphaFoldDB" id="A0A498KA14"/>
<sequence length="116" mass="12807">MTCLSSLKIGQCYALETLPDFLCKIPLQNLSIFVCLKLAEHCKEGSGEEWHKISHIPNIKILNIPSMANRHIIKDIAEGQQSHGGALLRNTVSQQLSAIVNDLIKLFKPESSSSPI</sequence>
<keyword evidence="2" id="KW-1185">Reference proteome</keyword>
<name>A0A498KA14_MALDO</name>
<protein>
    <submittedName>
        <fullName evidence="1">Uncharacterized protein</fullName>
    </submittedName>
</protein>
<reference evidence="1 2" key="1">
    <citation type="submission" date="2018-10" db="EMBL/GenBank/DDBJ databases">
        <title>A high-quality apple genome assembly.</title>
        <authorList>
            <person name="Hu J."/>
        </authorList>
    </citation>
    <scope>NUCLEOTIDE SEQUENCE [LARGE SCALE GENOMIC DNA]</scope>
    <source>
        <strain evidence="2">cv. HFTH1</strain>
        <tissue evidence="1">Young leaf</tissue>
    </source>
</reference>